<dbReference type="Proteomes" id="UP000276133">
    <property type="component" value="Unassembled WGS sequence"/>
</dbReference>
<comment type="caution">
    <text evidence="1">The sequence shown here is derived from an EMBL/GenBank/DDBJ whole genome shotgun (WGS) entry which is preliminary data.</text>
</comment>
<organism evidence="1 2">
    <name type="scientific">Brachionus plicatilis</name>
    <name type="common">Marine rotifer</name>
    <name type="synonym">Brachionus muelleri</name>
    <dbReference type="NCBI Taxonomy" id="10195"/>
    <lineage>
        <taxon>Eukaryota</taxon>
        <taxon>Metazoa</taxon>
        <taxon>Spiralia</taxon>
        <taxon>Gnathifera</taxon>
        <taxon>Rotifera</taxon>
        <taxon>Eurotatoria</taxon>
        <taxon>Monogononta</taxon>
        <taxon>Pseudotrocha</taxon>
        <taxon>Ploima</taxon>
        <taxon>Brachionidae</taxon>
        <taxon>Brachionus</taxon>
    </lineage>
</organism>
<dbReference type="AlphaFoldDB" id="A0A3M7QLW9"/>
<dbReference type="EMBL" id="REGN01005794">
    <property type="protein sequence ID" value="RNA11985.1"/>
    <property type="molecule type" value="Genomic_DNA"/>
</dbReference>
<protein>
    <submittedName>
        <fullName evidence="1">Uncharacterized protein</fullName>
    </submittedName>
</protein>
<keyword evidence="2" id="KW-1185">Reference proteome</keyword>
<reference evidence="1 2" key="1">
    <citation type="journal article" date="2018" name="Sci. Rep.">
        <title>Genomic signatures of local adaptation to the degree of environmental predictability in rotifers.</title>
        <authorList>
            <person name="Franch-Gras L."/>
            <person name="Hahn C."/>
            <person name="Garcia-Roger E.M."/>
            <person name="Carmona M.J."/>
            <person name="Serra M."/>
            <person name="Gomez A."/>
        </authorList>
    </citation>
    <scope>NUCLEOTIDE SEQUENCE [LARGE SCALE GENOMIC DNA]</scope>
    <source>
        <strain evidence="1">HYR1</strain>
    </source>
</reference>
<proteinExistence type="predicted"/>
<sequence length="61" mass="7215">MVNEINKFNKLTITNKFQITRESKGTLKECNNDKMLGEFDHKKWKMITAKNLLNLTTDDRI</sequence>
<evidence type="ECO:0000313" key="1">
    <source>
        <dbReference type="EMBL" id="RNA11985.1"/>
    </source>
</evidence>
<accession>A0A3M7QLW9</accession>
<name>A0A3M7QLW9_BRAPC</name>
<evidence type="ECO:0000313" key="2">
    <source>
        <dbReference type="Proteomes" id="UP000276133"/>
    </source>
</evidence>
<gene>
    <name evidence="1" type="ORF">BpHYR1_019330</name>
</gene>